<keyword evidence="14" id="KW-1185">Reference proteome</keyword>
<evidence type="ECO:0000256" key="1">
    <source>
        <dbReference type="ARBA" id="ARBA00004651"/>
    </source>
</evidence>
<name>A0ABY5N079_9SPHN</name>
<feature type="transmembrane region" description="Helical" evidence="12">
    <location>
        <begin position="26"/>
        <end position="47"/>
    </location>
</feature>
<dbReference type="Pfam" id="PF02537">
    <property type="entry name" value="CRCB"/>
    <property type="match status" value="1"/>
</dbReference>
<evidence type="ECO:0000256" key="5">
    <source>
        <dbReference type="ARBA" id="ARBA00022989"/>
    </source>
</evidence>
<gene>
    <name evidence="12" type="primary">fluC</name>
    <name evidence="12" type="synonym">crcB</name>
    <name evidence="13" type="ORF">M1K48_08820</name>
</gene>
<keyword evidence="5 12" id="KW-1133">Transmembrane helix</keyword>
<proteinExistence type="inferred from homology"/>
<evidence type="ECO:0000313" key="14">
    <source>
        <dbReference type="Proteomes" id="UP000831921"/>
    </source>
</evidence>
<evidence type="ECO:0000256" key="12">
    <source>
        <dbReference type="HAMAP-Rule" id="MF_00454"/>
    </source>
</evidence>
<comment type="function">
    <text evidence="12">Fluoride-specific ion channel. Important for reducing fluoride concentration in the cell, thus reducing its toxicity.</text>
</comment>
<dbReference type="PANTHER" id="PTHR28259:SF1">
    <property type="entry name" value="FLUORIDE EXPORT PROTEIN 1-RELATED"/>
    <property type="match status" value="1"/>
</dbReference>
<dbReference type="PANTHER" id="PTHR28259">
    <property type="entry name" value="FLUORIDE EXPORT PROTEIN 1-RELATED"/>
    <property type="match status" value="1"/>
</dbReference>
<evidence type="ECO:0000256" key="2">
    <source>
        <dbReference type="ARBA" id="ARBA00022475"/>
    </source>
</evidence>
<evidence type="ECO:0000256" key="10">
    <source>
        <dbReference type="ARBA" id="ARBA00035120"/>
    </source>
</evidence>
<evidence type="ECO:0000256" key="4">
    <source>
        <dbReference type="ARBA" id="ARBA00022692"/>
    </source>
</evidence>
<evidence type="ECO:0000256" key="6">
    <source>
        <dbReference type="ARBA" id="ARBA00023053"/>
    </source>
</evidence>
<keyword evidence="6 12" id="KW-0915">Sodium</keyword>
<dbReference type="InterPro" id="IPR003691">
    <property type="entry name" value="FluC"/>
</dbReference>
<comment type="activity regulation">
    <text evidence="12">Na(+) is not transported, but it plays an essential structural role and its presence is essential for fluoride channel function.</text>
</comment>
<organism evidence="13 14">
    <name type="scientific">Sphingomonas glaciei</name>
    <dbReference type="NCBI Taxonomy" id="2938948"/>
    <lineage>
        <taxon>Bacteria</taxon>
        <taxon>Pseudomonadati</taxon>
        <taxon>Pseudomonadota</taxon>
        <taxon>Alphaproteobacteria</taxon>
        <taxon>Sphingomonadales</taxon>
        <taxon>Sphingomonadaceae</taxon>
        <taxon>Sphingomonas</taxon>
    </lineage>
</organism>
<keyword evidence="12" id="KW-0813">Transport</keyword>
<comment type="subcellular location">
    <subcellularLocation>
        <location evidence="1 12">Cell membrane</location>
        <topology evidence="1 12">Multi-pass membrane protein</topology>
    </subcellularLocation>
</comment>
<evidence type="ECO:0000256" key="9">
    <source>
        <dbReference type="ARBA" id="ARBA00023303"/>
    </source>
</evidence>
<comment type="similarity">
    <text evidence="10 12">Belongs to the fluoride channel Fluc/FEX (TC 1.A.43) family.</text>
</comment>
<keyword evidence="4 12" id="KW-0812">Transmembrane</keyword>
<keyword evidence="3" id="KW-0997">Cell inner membrane</keyword>
<sequence>MSALLVFVGGGGGALLRWWLGGLVASPWGTLAVNLGGCLAMGMLAGWLGRSGGSDQARLLLGVGLLGGFTTMSAFALDTVLLWSRAPGTALLYAGLTIAGSLAGLALGLVLTR</sequence>
<comment type="catalytic activity">
    <reaction evidence="11">
        <text>fluoride(in) = fluoride(out)</text>
        <dbReference type="Rhea" id="RHEA:76159"/>
        <dbReference type="ChEBI" id="CHEBI:17051"/>
    </reaction>
    <physiologicalReaction direction="left-to-right" evidence="11">
        <dbReference type="Rhea" id="RHEA:76160"/>
    </physiologicalReaction>
</comment>
<evidence type="ECO:0000256" key="7">
    <source>
        <dbReference type="ARBA" id="ARBA00023065"/>
    </source>
</evidence>
<reference evidence="13 14" key="1">
    <citation type="submission" date="2022-05" db="EMBL/GenBank/DDBJ databases">
        <title>S8-45 Sphingomonas ultraviolaceadurans.</title>
        <authorList>
            <person name="Liu Y."/>
        </authorList>
    </citation>
    <scope>NUCLEOTIDE SEQUENCE [LARGE SCALE GENOMIC DNA]</scope>
    <source>
        <strain evidence="13 14">S8-45</strain>
    </source>
</reference>
<keyword evidence="7 12" id="KW-0406">Ion transport</keyword>
<dbReference type="HAMAP" id="MF_00454">
    <property type="entry name" value="FluC"/>
    <property type="match status" value="1"/>
</dbReference>
<protein>
    <recommendedName>
        <fullName evidence="12">Fluoride-specific ion channel FluC</fullName>
    </recommendedName>
</protein>
<feature type="binding site" evidence="12">
    <location>
        <position position="70"/>
    </location>
    <ligand>
        <name>Na(+)</name>
        <dbReference type="ChEBI" id="CHEBI:29101"/>
        <note>structural</note>
    </ligand>
</feature>
<evidence type="ECO:0000256" key="3">
    <source>
        <dbReference type="ARBA" id="ARBA00022519"/>
    </source>
</evidence>
<keyword evidence="2 12" id="KW-1003">Cell membrane</keyword>
<keyword evidence="8 12" id="KW-0472">Membrane</keyword>
<accession>A0ABY5N079</accession>
<feature type="transmembrane region" description="Helical" evidence="12">
    <location>
        <begin position="59"/>
        <end position="84"/>
    </location>
</feature>
<evidence type="ECO:0000256" key="8">
    <source>
        <dbReference type="ARBA" id="ARBA00023136"/>
    </source>
</evidence>
<evidence type="ECO:0000313" key="13">
    <source>
        <dbReference type="EMBL" id="UUR09450.1"/>
    </source>
</evidence>
<feature type="transmembrane region" description="Helical" evidence="12">
    <location>
        <begin position="90"/>
        <end position="111"/>
    </location>
</feature>
<dbReference type="Proteomes" id="UP000831921">
    <property type="component" value="Chromosome"/>
</dbReference>
<dbReference type="EMBL" id="CP097253">
    <property type="protein sequence ID" value="UUR09450.1"/>
    <property type="molecule type" value="Genomic_DNA"/>
</dbReference>
<feature type="binding site" evidence="12">
    <location>
        <position position="67"/>
    </location>
    <ligand>
        <name>Na(+)</name>
        <dbReference type="ChEBI" id="CHEBI:29101"/>
        <note>structural</note>
    </ligand>
</feature>
<dbReference type="RefSeq" id="WP_249505222.1">
    <property type="nucleotide sequence ID" value="NZ_CP097253.1"/>
</dbReference>
<evidence type="ECO:0000256" key="11">
    <source>
        <dbReference type="ARBA" id="ARBA00035585"/>
    </source>
</evidence>
<keyword evidence="9 12" id="KW-0407">Ion channel</keyword>
<keyword evidence="12" id="KW-0479">Metal-binding</keyword>